<organism evidence="8 9">
    <name type="scientific">Neisseria weixii</name>
    <dbReference type="NCBI Taxonomy" id="1853276"/>
    <lineage>
        <taxon>Bacteria</taxon>
        <taxon>Pseudomonadati</taxon>
        <taxon>Pseudomonadota</taxon>
        <taxon>Betaproteobacteria</taxon>
        <taxon>Neisseriales</taxon>
        <taxon>Neisseriaceae</taxon>
        <taxon>Neisseria</taxon>
    </lineage>
</organism>
<feature type="domain" description="Resolvase/invertase-type recombinase catalytic" evidence="7">
    <location>
        <begin position="3"/>
        <end position="156"/>
    </location>
</feature>
<evidence type="ECO:0000313" key="9">
    <source>
        <dbReference type="Proteomes" id="UP000272412"/>
    </source>
</evidence>
<dbReference type="Pfam" id="PF02796">
    <property type="entry name" value="HTH_7"/>
    <property type="match status" value="1"/>
</dbReference>
<keyword evidence="3" id="KW-0238">DNA-binding</keyword>
<evidence type="ECO:0000256" key="1">
    <source>
        <dbReference type="ARBA" id="ARBA00009913"/>
    </source>
</evidence>
<keyword evidence="2" id="KW-0229">DNA integration</keyword>
<dbReference type="PANTHER" id="PTHR30461:SF26">
    <property type="entry name" value="RESOLVASE HOMOLOG YNEB"/>
    <property type="match status" value="1"/>
</dbReference>
<dbReference type="Proteomes" id="UP000272412">
    <property type="component" value="Unassembled WGS sequence"/>
</dbReference>
<comment type="similarity">
    <text evidence="1">Belongs to the site-specific recombinase resolvase family.</text>
</comment>
<dbReference type="OrthoDB" id="8585334at2"/>
<dbReference type="InterPro" id="IPR006120">
    <property type="entry name" value="Resolvase_HTH_dom"/>
</dbReference>
<dbReference type="RefSeq" id="WP_123804984.1">
    <property type="nucleotide sequence ID" value="NZ_RPFL01000059.1"/>
</dbReference>
<evidence type="ECO:0000259" key="7">
    <source>
        <dbReference type="PROSITE" id="PS51736"/>
    </source>
</evidence>
<dbReference type="PROSITE" id="PS51736">
    <property type="entry name" value="RECOMBINASES_3"/>
    <property type="match status" value="1"/>
</dbReference>
<keyword evidence="4" id="KW-0233">DNA recombination</keyword>
<dbReference type="Gene3D" id="3.40.50.1390">
    <property type="entry name" value="Resolvase, N-terminal catalytic domain"/>
    <property type="match status" value="1"/>
</dbReference>
<name>A0A3N4MJD8_9NEIS</name>
<feature type="region of interest" description="Disordered" evidence="6">
    <location>
        <begin position="142"/>
        <end position="162"/>
    </location>
</feature>
<evidence type="ECO:0000256" key="2">
    <source>
        <dbReference type="ARBA" id="ARBA00022908"/>
    </source>
</evidence>
<dbReference type="AlphaFoldDB" id="A0A3N4MJD8"/>
<dbReference type="GO" id="GO:0003677">
    <property type="term" value="F:DNA binding"/>
    <property type="evidence" value="ECO:0007669"/>
    <property type="project" value="UniProtKB-KW"/>
</dbReference>
<dbReference type="GO" id="GO:0000150">
    <property type="term" value="F:DNA strand exchange activity"/>
    <property type="evidence" value="ECO:0007669"/>
    <property type="project" value="InterPro"/>
</dbReference>
<evidence type="ECO:0000256" key="5">
    <source>
        <dbReference type="PIRSR" id="PIRSR606118-50"/>
    </source>
</evidence>
<evidence type="ECO:0000313" key="8">
    <source>
        <dbReference type="EMBL" id="RPD83328.1"/>
    </source>
</evidence>
<dbReference type="Pfam" id="PF00239">
    <property type="entry name" value="Resolvase"/>
    <property type="match status" value="1"/>
</dbReference>
<keyword evidence="9" id="KW-1185">Reference proteome</keyword>
<dbReference type="InterPro" id="IPR036162">
    <property type="entry name" value="Resolvase-like_N_sf"/>
</dbReference>
<reference evidence="8 9" key="1">
    <citation type="submission" date="2018-11" db="EMBL/GenBank/DDBJ databases">
        <title>Neisseria weixii sp. nov. isolated from the rectal contents of plateau pika (Ochotona cruzoniae).</title>
        <authorList>
            <person name="Zhang G."/>
        </authorList>
    </citation>
    <scope>NUCLEOTIDE SEQUENCE [LARGE SCALE GENOMIC DNA]</scope>
    <source>
        <strain evidence="8 9">10009</strain>
    </source>
</reference>
<evidence type="ECO:0000256" key="3">
    <source>
        <dbReference type="ARBA" id="ARBA00023125"/>
    </source>
</evidence>
<proteinExistence type="inferred from homology"/>
<dbReference type="SMART" id="SM00857">
    <property type="entry name" value="Resolvase"/>
    <property type="match status" value="1"/>
</dbReference>
<comment type="caution">
    <text evidence="8">The sequence shown here is derived from an EMBL/GenBank/DDBJ whole genome shotgun (WGS) entry which is preliminary data.</text>
</comment>
<dbReference type="PANTHER" id="PTHR30461">
    <property type="entry name" value="DNA-INVERTASE FROM LAMBDOID PROPHAGE"/>
    <property type="match status" value="1"/>
</dbReference>
<dbReference type="InterPro" id="IPR050639">
    <property type="entry name" value="SSR_resolvase"/>
</dbReference>
<dbReference type="GO" id="GO:0015074">
    <property type="term" value="P:DNA integration"/>
    <property type="evidence" value="ECO:0007669"/>
    <property type="project" value="UniProtKB-KW"/>
</dbReference>
<dbReference type="PROSITE" id="PS00398">
    <property type="entry name" value="RECOMBINASES_2"/>
    <property type="match status" value="1"/>
</dbReference>
<dbReference type="SUPFAM" id="SSF53041">
    <property type="entry name" value="Resolvase-like"/>
    <property type="match status" value="1"/>
</dbReference>
<evidence type="ECO:0000256" key="6">
    <source>
        <dbReference type="SAM" id="MobiDB-lite"/>
    </source>
</evidence>
<protein>
    <submittedName>
        <fullName evidence="8">Resolvase</fullName>
    </submittedName>
</protein>
<dbReference type="EMBL" id="RPFL01000059">
    <property type="protein sequence ID" value="RPD83328.1"/>
    <property type="molecule type" value="Genomic_DNA"/>
</dbReference>
<dbReference type="InterPro" id="IPR006118">
    <property type="entry name" value="Recombinase_CS"/>
</dbReference>
<sequence length="210" mass="24002">MKTARIYGRVSTEDQDFKRQYRLEEEARKQGYYVAKTYMEKASGTTADRPKLNELIDDLQPGDVVIAENIDRISRLPLPDAERLVNRIKDKGAVLSIPGLLDLSQLDMDGQPEIAKIYLNGLSDMLLKVALLIARQDYETRKERQHQGIGQARQQGKYRGRRPDANLHRNVFRLRNAGTSINETAKLAECSPTTVKKIMKMYDNIEEIPI</sequence>
<accession>A0A3N4MJD8</accession>
<dbReference type="InterPro" id="IPR006119">
    <property type="entry name" value="Resolv_N"/>
</dbReference>
<feature type="active site" description="O-(5'-phospho-DNA)-serine intermediate" evidence="5">
    <location>
        <position position="11"/>
    </location>
</feature>
<evidence type="ECO:0000256" key="4">
    <source>
        <dbReference type="ARBA" id="ARBA00023172"/>
    </source>
</evidence>
<gene>
    <name evidence="8" type="ORF">EGK74_12770</name>
</gene>